<sequence>MKKIITLVMLGCTLFSGLVFAADPDPNTYADSLPNIPKNARIAILPMASDFQAVPQEIPIIQEALISQIKTLGFTPIKVVLDPASTSKEVVRTFAISNEAHKDIRPAKQGFLANLKKQTPYEIAFIPAVISRKATLTRQIVIWDNVRVGLVVKGGGYGGDMEWSGSKMALSLELDAYDAEGNWLFTSYGGISVPYVVNLDNSTNELKPRLFEAERDQTYLQKGVEAALKPLTKKLKVSKDLIAAESISSTPTEINLNAEPSDAAMQLRTAFKYVKGDGVAQDYKQAIHWFTKAAEQGNVIAQTSLGYIYQKGEGVPQDFNQAIQWYTKAAEQGSVDAQRNLGIMYFNPEGTPRDYQKAKLFFTKAAEQGDLSAQHNLGIMSERGNGAAVPKDLKQAFSLYSKVANQGFAPAQFSLGRMYVKGEGAPQDYKQGYIWFALAATNGMNSSARDAAAAQLTPQVLEQAQREAKALFEKIEASKPKK</sequence>
<dbReference type="Pfam" id="PF08238">
    <property type="entry name" value="Sel1"/>
    <property type="match status" value="5"/>
</dbReference>
<protein>
    <submittedName>
        <fullName evidence="2">Uncharacterized protein</fullName>
    </submittedName>
</protein>
<keyword evidence="1" id="KW-0732">Signal</keyword>
<comment type="caution">
    <text evidence="2">The sequence shown here is derived from an EMBL/GenBank/DDBJ whole genome shotgun (WGS) entry which is preliminary data.</text>
</comment>
<dbReference type="PANTHER" id="PTHR11102">
    <property type="entry name" value="SEL-1-LIKE PROTEIN"/>
    <property type="match status" value="1"/>
</dbReference>
<accession>A0ABQ3B655</accession>
<proteinExistence type="predicted"/>
<organism evidence="2 3">
    <name type="scientific">Cellvibrio zantedeschiae</name>
    <dbReference type="NCBI Taxonomy" id="1237077"/>
    <lineage>
        <taxon>Bacteria</taxon>
        <taxon>Pseudomonadati</taxon>
        <taxon>Pseudomonadota</taxon>
        <taxon>Gammaproteobacteria</taxon>
        <taxon>Cellvibrionales</taxon>
        <taxon>Cellvibrionaceae</taxon>
        <taxon>Cellvibrio</taxon>
    </lineage>
</organism>
<dbReference type="Gene3D" id="1.25.40.10">
    <property type="entry name" value="Tetratricopeptide repeat domain"/>
    <property type="match status" value="2"/>
</dbReference>
<gene>
    <name evidence="2" type="ORF">GCM10011613_27200</name>
</gene>
<dbReference type="RefSeq" id="WP_189419502.1">
    <property type="nucleotide sequence ID" value="NZ_BMYZ01000002.1"/>
</dbReference>
<dbReference type="InterPro" id="IPR050767">
    <property type="entry name" value="Sel1_AlgK"/>
</dbReference>
<feature type="signal peptide" evidence="1">
    <location>
        <begin position="1"/>
        <end position="21"/>
    </location>
</feature>
<evidence type="ECO:0000313" key="3">
    <source>
        <dbReference type="Proteomes" id="UP000619761"/>
    </source>
</evidence>
<dbReference type="Proteomes" id="UP000619761">
    <property type="component" value="Unassembled WGS sequence"/>
</dbReference>
<name>A0ABQ3B655_9GAMM</name>
<feature type="chain" id="PRO_5046180450" evidence="1">
    <location>
        <begin position="22"/>
        <end position="482"/>
    </location>
</feature>
<dbReference type="EMBL" id="BMYZ01000002">
    <property type="protein sequence ID" value="GGY80706.1"/>
    <property type="molecule type" value="Genomic_DNA"/>
</dbReference>
<evidence type="ECO:0000313" key="2">
    <source>
        <dbReference type="EMBL" id="GGY80706.1"/>
    </source>
</evidence>
<dbReference type="SMART" id="SM00671">
    <property type="entry name" value="SEL1"/>
    <property type="match status" value="5"/>
</dbReference>
<keyword evidence="3" id="KW-1185">Reference proteome</keyword>
<dbReference type="InterPro" id="IPR006597">
    <property type="entry name" value="Sel1-like"/>
</dbReference>
<dbReference type="SUPFAM" id="SSF81901">
    <property type="entry name" value="HCP-like"/>
    <property type="match status" value="1"/>
</dbReference>
<dbReference type="PANTHER" id="PTHR11102:SF160">
    <property type="entry name" value="ERAD-ASSOCIATED E3 UBIQUITIN-PROTEIN LIGASE COMPONENT HRD3"/>
    <property type="match status" value="1"/>
</dbReference>
<evidence type="ECO:0000256" key="1">
    <source>
        <dbReference type="SAM" id="SignalP"/>
    </source>
</evidence>
<dbReference type="InterPro" id="IPR011990">
    <property type="entry name" value="TPR-like_helical_dom_sf"/>
</dbReference>
<reference evidence="3" key="1">
    <citation type="journal article" date="2019" name="Int. J. Syst. Evol. Microbiol.">
        <title>The Global Catalogue of Microorganisms (GCM) 10K type strain sequencing project: providing services to taxonomists for standard genome sequencing and annotation.</title>
        <authorList>
            <consortium name="The Broad Institute Genomics Platform"/>
            <consortium name="The Broad Institute Genome Sequencing Center for Infectious Disease"/>
            <person name="Wu L."/>
            <person name="Ma J."/>
        </authorList>
    </citation>
    <scope>NUCLEOTIDE SEQUENCE [LARGE SCALE GENOMIC DNA]</scope>
    <source>
        <strain evidence="3">KCTC 32239</strain>
    </source>
</reference>